<feature type="compositionally biased region" description="Polar residues" evidence="1">
    <location>
        <begin position="373"/>
        <end position="412"/>
    </location>
</feature>
<dbReference type="Proteomes" id="UP000267821">
    <property type="component" value="Unassembled WGS sequence"/>
</dbReference>
<organism evidence="2 3">
    <name type="scientific">Terfezia boudieri ATCC MYA-4762</name>
    <dbReference type="NCBI Taxonomy" id="1051890"/>
    <lineage>
        <taxon>Eukaryota</taxon>
        <taxon>Fungi</taxon>
        <taxon>Dikarya</taxon>
        <taxon>Ascomycota</taxon>
        <taxon>Pezizomycotina</taxon>
        <taxon>Pezizomycetes</taxon>
        <taxon>Pezizales</taxon>
        <taxon>Pezizaceae</taxon>
        <taxon>Terfezia</taxon>
    </lineage>
</organism>
<proteinExistence type="predicted"/>
<sequence length="423" mass="45811">MGAPTNHLPARSNGMMRRAFPGPKRVPQRIQSTRLRDSPGSAPTASAIGSGSPQQASSTYDSIRQAPSIPPASAPPSHVGTPTIGNWQHTAIDPSLEGNILNPSLQTGSQGFVVNQSIMAELLSLITAEKRTTPYGGSGRLGENRESPMYELVARGLPDEETYQDYLHSEMEKLVNNFEVEFNAYLQRQNHPSITMKLSGGPSQQSEINPMAKSGKSNTDTLSRQELAVPTMESRKSYGPIEGSETLGLLVPEPEALVFIDHNLIPGLQFDWDSSDTPPSLPRPHSPPSTSSIAQGYPNFQTGFEGYLQASKLPVAMGSFQGSSTHSHMSPHFQSGLTSFPIKMPRQNTLQMNQMQYIQAPTHPDGMVMQAPQVSNSGPQQVPSFSHPYNLSPSHAPSQLHTCPTTGPSFQHGNMRKRSGPDP</sequence>
<dbReference type="AlphaFoldDB" id="A0A3N4LTB1"/>
<name>A0A3N4LTB1_9PEZI</name>
<feature type="region of interest" description="Disordered" evidence="1">
    <location>
        <begin position="1"/>
        <end position="78"/>
    </location>
</feature>
<feature type="compositionally biased region" description="Basic residues" evidence="1">
    <location>
        <begin position="414"/>
        <end position="423"/>
    </location>
</feature>
<gene>
    <name evidence="2" type="ORF">L211DRAFT_878004</name>
</gene>
<evidence type="ECO:0000313" key="3">
    <source>
        <dbReference type="Proteomes" id="UP000267821"/>
    </source>
</evidence>
<dbReference type="InParanoid" id="A0A3N4LTB1"/>
<keyword evidence="3" id="KW-1185">Reference proteome</keyword>
<protein>
    <submittedName>
        <fullName evidence="2">Uncharacterized protein</fullName>
    </submittedName>
</protein>
<feature type="region of interest" description="Disordered" evidence="1">
    <location>
        <begin position="373"/>
        <end position="423"/>
    </location>
</feature>
<feature type="region of interest" description="Disordered" evidence="1">
    <location>
        <begin position="198"/>
        <end position="223"/>
    </location>
</feature>
<feature type="compositionally biased region" description="Polar residues" evidence="1">
    <location>
        <begin position="41"/>
        <end position="62"/>
    </location>
</feature>
<feature type="region of interest" description="Disordered" evidence="1">
    <location>
        <begin position="271"/>
        <end position="295"/>
    </location>
</feature>
<dbReference type="OrthoDB" id="5347290at2759"/>
<evidence type="ECO:0000313" key="2">
    <source>
        <dbReference type="EMBL" id="RPB24462.1"/>
    </source>
</evidence>
<reference evidence="2 3" key="1">
    <citation type="journal article" date="2018" name="Nat. Ecol. Evol.">
        <title>Pezizomycetes genomes reveal the molecular basis of ectomycorrhizal truffle lifestyle.</title>
        <authorList>
            <person name="Murat C."/>
            <person name="Payen T."/>
            <person name="Noel B."/>
            <person name="Kuo A."/>
            <person name="Morin E."/>
            <person name="Chen J."/>
            <person name="Kohler A."/>
            <person name="Krizsan K."/>
            <person name="Balestrini R."/>
            <person name="Da Silva C."/>
            <person name="Montanini B."/>
            <person name="Hainaut M."/>
            <person name="Levati E."/>
            <person name="Barry K.W."/>
            <person name="Belfiori B."/>
            <person name="Cichocki N."/>
            <person name="Clum A."/>
            <person name="Dockter R.B."/>
            <person name="Fauchery L."/>
            <person name="Guy J."/>
            <person name="Iotti M."/>
            <person name="Le Tacon F."/>
            <person name="Lindquist E.A."/>
            <person name="Lipzen A."/>
            <person name="Malagnac F."/>
            <person name="Mello A."/>
            <person name="Molinier V."/>
            <person name="Miyauchi S."/>
            <person name="Poulain J."/>
            <person name="Riccioni C."/>
            <person name="Rubini A."/>
            <person name="Sitrit Y."/>
            <person name="Splivallo R."/>
            <person name="Traeger S."/>
            <person name="Wang M."/>
            <person name="Zifcakova L."/>
            <person name="Wipf D."/>
            <person name="Zambonelli A."/>
            <person name="Paolocci F."/>
            <person name="Nowrousian M."/>
            <person name="Ottonello S."/>
            <person name="Baldrian P."/>
            <person name="Spatafora J.W."/>
            <person name="Henrissat B."/>
            <person name="Nagy L.G."/>
            <person name="Aury J.M."/>
            <person name="Wincker P."/>
            <person name="Grigoriev I.V."/>
            <person name="Bonfante P."/>
            <person name="Martin F.M."/>
        </authorList>
    </citation>
    <scope>NUCLEOTIDE SEQUENCE [LARGE SCALE GENOMIC DNA]</scope>
    <source>
        <strain evidence="2 3">ATCC MYA-4762</strain>
    </source>
</reference>
<accession>A0A3N4LTB1</accession>
<dbReference type="EMBL" id="ML121541">
    <property type="protein sequence ID" value="RPB24462.1"/>
    <property type="molecule type" value="Genomic_DNA"/>
</dbReference>
<evidence type="ECO:0000256" key="1">
    <source>
        <dbReference type="SAM" id="MobiDB-lite"/>
    </source>
</evidence>